<reference evidence="11 12" key="1">
    <citation type="submission" date="2013-08" db="EMBL/GenBank/DDBJ databases">
        <authorList>
            <person name="Huang J."/>
            <person name="Wang G."/>
        </authorList>
    </citation>
    <scope>NUCLEOTIDE SEQUENCE [LARGE SCALE GENOMIC DNA]</scope>
    <source>
        <strain evidence="11 12">BH030004</strain>
    </source>
</reference>
<dbReference type="GO" id="GO:0005886">
    <property type="term" value="C:plasma membrane"/>
    <property type="evidence" value="ECO:0007669"/>
    <property type="project" value="UniProtKB-SubCell"/>
</dbReference>
<comment type="caution">
    <text evidence="11">The sequence shown here is derived from an EMBL/GenBank/DDBJ whole genome shotgun (WGS) entry which is preliminary data.</text>
</comment>
<evidence type="ECO:0000256" key="2">
    <source>
        <dbReference type="ARBA" id="ARBA00022448"/>
    </source>
</evidence>
<feature type="transmembrane region" description="Helical" evidence="9">
    <location>
        <begin position="12"/>
        <end position="36"/>
    </location>
</feature>
<dbReference type="PANTHER" id="PTHR35011:SF2">
    <property type="entry name" value="2,3-DIKETO-L-GULONATE TRAP TRANSPORTER SMALL PERMEASE PROTEIN YIAM"/>
    <property type="match status" value="1"/>
</dbReference>
<evidence type="ECO:0000256" key="9">
    <source>
        <dbReference type="SAM" id="Phobius"/>
    </source>
</evidence>
<evidence type="ECO:0000313" key="11">
    <source>
        <dbReference type="EMBL" id="KGX91764.1"/>
    </source>
</evidence>
<feature type="transmembrane region" description="Helical" evidence="9">
    <location>
        <begin position="131"/>
        <end position="152"/>
    </location>
</feature>
<feature type="transmembrane region" description="Helical" evidence="9">
    <location>
        <begin position="51"/>
        <end position="69"/>
    </location>
</feature>
<dbReference type="PANTHER" id="PTHR35011">
    <property type="entry name" value="2,3-DIKETO-L-GULONATE TRAP TRANSPORTER SMALL PERMEASE PROTEIN YIAM"/>
    <property type="match status" value="1"/>
</dbReference>
<evidence type="ECO:0000256" key="1">
    <source>
        <dbReference type="ARBA" id="ARBA00004429"/>
    </source>
</evidence>
<evidence type="ECO:0000256" key="8">
    <source>
        <dbReference type="ARBA" id="ARBA00038436"/>
    </source>
</evidence>
<accession>A0A0A5GIC0</accession>
<comment type="similarity">
    <text evidence="8">Belongs to the TRAP transporter small permease family.</text>
</comment>
<dbReference type="STRING" id="1385511.GCA_000425225_00160"/>
<evidence type="ECO:0000256" key="7">
    <source>
        <dbReference type="ARBA" id="ARBA00023136"/>
    </source>
</evidence>
<dbReference type="GO" id="GO:0015740">
    <property type="term" value="P:C4-dicarboxylate transport"/>
    <property type="evidence" value="ECO:0007669"/>
    <property type="project" value="TreeGrafter"/>
</dbReference>
<organism evidence="11 12">
    <name type="scientific">Pontibacillus marinus BH030004 = DSM 16465</name>
    <dbReference type="NCBI Taxonomy" id="1385511"/>
    <lineage>
        <taxon>Bacteria</taxon>
        <taxon>Bacillati</taxon>
        <taxon>Bacillota</taxon>
        <taxon>Bacilli</taxon>
        <taxon>Bacillales</taxon>
        <taxon>Bacillaceae</taxon>
        <taxon>Pontibacillus</taxon>
    </lineage>
</organism>
<feature type="transmembrane region" description="Helical" evidence="9">
    <location>
        <begin position="90"/>
        <end position="111"/>
    </location>
</feature>
<sequence>MMRAIIKSIDGLNKVLGVLLAVLLMVMSAVVFYQVFSRFVLDESLRWSEELARYIMIWAVFIGSALAIRKMELISVDAIKELMPEKAIKVLNILVYLASIVFLAVLVQYGFEMVSNVSTQTSPAMRIPMAWAYAAIPVGSIFMIINCIAIVIENIMNFKGGEQT</sequence>
<keyword evidence="12" id="KW-1185">Reference proteome</keyword>
<comment type="subcellular location">
    <subcellularLocation>
        <location evidence="1">Cell inner membrane</location>
        <topology evidence="1">Multi-pass membrane protein</topology>
    </subcellularLocation>
</comment>
<evidence type="ECO:0000256" key="5">
    <source>
        <dbReference type="ARBA" id="ARBA00022692"/>
    </source>
</evidence>
<gene>
    <name evidence="11" type="ORF">N783_00475</name>
</gene>
<dbReference type="Pfam" id="PF04290">
    <property type="entry name" value="DctQ"/>
    <property type="match status" value="1"/>
</dbReference>
<evidence type="ECO:0000259" key="10">
    <source>
        <dbReference type="Pfam" id="PF04290"/>
    </source>
</evidence>
<keyword evidence="3" id="KW-1003">Cell membrane</keyword>
<name>A0A0A5GIC0_9BACI</name>
<keyword evidence="6 9" id="KW-1133">Transmembrane helix</keyword>
<keyword evidence="4" id="KW-0997">Cell inner membrane</keyword>
<proteinExistence type="inferred from homology"/>
<dbReference type="EMBL" id="AVPF01000001">
    <property type="protein sequence ID" value="KGX91764.1"/>
    <property type="molecule type" value="Genomic_DNA"/>
</dbReference>
<dbReference type="RefSeq" id="WP_231566539.1">
    <property type="nucleotide sequence ID" value="NZ_AULJ01000001.1"/>
</dbReference>
<dbReference type="Proteomes" id="UP000030403">
    <property type="component" value="Unassembled WGS sequence"/>
</dbReference>
<dbReference type="AlphaFoldDB" id="A0A0A5GIC0"/>
<keyword evidence="7 9" id="KW-0472">Membrane</keyword>
<feature type="domain" description="Tripartite ATP-independent periplasmic transporters DctQ component" evidence="10">
    <location>
        <begin position="27"/>
        <end position="154"/>
    </location>
</feature>
<keyword evidence="5 9" id="KW-0812">Transmembrane</keyword>
<evidence type="ECO:0000256" key="4">
    <source>
        <dbReference type="ARBA" id="ARBA00022519"/>
    </source>
</evidence>
<protein>
    <submittedName>
        <fullName evidence="11">C4-dicarboxylate ABC transporter permease</fullName>
    </submittedName>
</protein>
<dbReference type="eggNOG" id="COG3090">
    <property type="taxonomic scope" value="Bacteria"/>
</dbReference>
<dbReference type="InterPro" id="IPR055348">
    <property type="entry name" value="DctQ"/>
</dbReference>
<evidence type="ECO:0000256" key="3">
    <source>
        <dbReference type="ARBA" id="ARBA00022475"/>
    </source>
</evidence>
<dbReference type="InterPro" id="IPR007387">
    <property type="entry name" value="TRAP_DctQ"/>
</dbReference>
<dbReference type="GO" id="GO:0022857">
    <property type="term" value="F:transmembrane transporter activity"/>
    <property type="evidence" value="ECO:0007669"/>
    <property type="project" value="TreeGrafter"/>
</dbReference>
<keyword evidence="2" id="KW-0813">Transport</keyword>
<evidence type="ECO:0000313" key="12">
    <source>
        <dbReference type="Proteomes" id="UP000030403"/>
    </source>
</evidence>
<evidence type="ECO:0000256" key="6">
    <source>
        <dbReference type="ARBA" id="ARBA00022989"/>
    </source>
</evidence>